<accession>A0A2I0XC78</accession>
<proteinExistence type="predicted"/>
<dbReference type="Proteomes" id="UP000233837">
    <property type="component" value="Unassembled WGS sequence"/>
</dbReference>
<organism evidence="1 2">
    <name type="scientific">Dendrobium catenatum</name>
    <dbReference type="NCBI Taxonomy" id="906689"/>
    <lineage>
        <taxon>Eukaryota</taxon>
        <taxon>Viridiplantae</taxon>
        <taxon>Streptophyta</taxon>
        <taxon>Embryophyta</taxon>
        <taxon>Tracheophyta</taxon>
        <taxon>Spermatophyta</taxon>
        <taxon>Magnoliopsida</taxon>
        <taxon>Liliopsida</taxon>
        <taxon>Asparagales</taxon>
        <taxon>Orchidaceae</taxon>
        <taxon>Epidendroideae</taxon>
        <taxon>Malaxideae</taxon>
        <taxon>Dendrobiinae</taxon>
        <taxon>Dendrobium</taxon>
    </lineage>
</organism>
<dbReference type="AlphaFoldDB" id="A0A2I0XC78"/>
<sequence>MEYGEGGGFDLVLFDQRGDVGRLEVAAKRSSVMRLSGDAGFKVSVCWCEEMLIKYPVIWTLATGGRSSWLHNRSPSTKKVSSILLFYSCLSSSDHFKLSFNVGQSFLTGTMRRWTLMSIMGLNNAVPGATSAKDDPIVQLLDGPRTNFLSKLEGRKAGALDEITDVEEMAGMIDKLYDL</sequence>
<protein>
    <submittedName>
        <fullName evidence="1">Uncharacterized protein</fullName>
    </submittedName>
</protein>
<evidence type="ECO:0000313" key="1">
    <source>
        <dbReference type="EMBL" id="PKU85515.1"/>
    </source>
</evidence>
<reference evidence="1 2" key="2">
    <citation type="journal article" date="2017" name="Nature">
        <title>The Apostasia genome and the evolution of orchids.</title>
        <authorList>
            <person name="Zhang G.Q."/>
            <person name="Liu K.W."/>
            <person name="Li Z."/>
            <person name="Lohaus R."/>
            <person name="Hsiao Y.Y."/>
            <person name="Niu S.C."/>
            <person name="Wang J.Y."/>
            <person name="Lin Y.C."/>
            <person name="Xu Q."/>
            <person name="Chen L.J."/>
            <person name="Yoshida K."/>
            <person name="Fujiwara S."/>
            <person name="Wang Z.W."/>
            <person name="Zhang Y.Q."/>
            <person name="Mitsuda N."/>
            <person name="Wang M."/>
            <person name="Liu G.H."/>
            <person name="Pecoraro L."/>
            <person name="Huang H.X."/>
            <person name="Xiao X.J."/>
            <person name="Lin M."/>
            <person name="Wu X.Y."/>
            <person name="Wu W.L."/>
            <person name="Chen Y.Y."/>
            <person name="Chang S.B."/>
            <person name="Sakamoto S."/>
            <person name="Ohme-Takagi M."/>
            <person name="Yagi M."/>
            <person name="Zeng S.J."/>
            <person name="Shen C.Y."/>
            <person name="Yeh C.M."/>
            <person name="Luo Y.B."/>
            <person name="Tsai W.C."/>
            <person name="Van de Peer Y."/>
            <person name="Liu Z.J."/>
        </authorList>
    </citation>
    <scope>NUCLEOTIDE SEQUENCE [LARGE SCALE GENOMIC DNA]</scope>
    <source>
        <tissue evidence="1">The whole plant</tissue>
    </source>
</reference>
<keyword evidence="2" id="KW-1185">Reference proteome</keyword>
<name>A0A2I0XC78_9ASPA</name>
<dbReference type="EMBL" id="KZ501977">
    <property type="protein sequence ID" value="PKU85515.1"/>
    <property type="molecule type" value="Genomic_DNA"/>
</dbReference>
<reference evidence="1 2" key="1">
    <citation type="journal article" date="2016" name="Sci. Rep.">
        <title>The Dendrobium catenatum Lindl. genome sequence provides insights into polysaccharide synthase, floral development and adaptive evolution.</title>
        <authorList>
            <person name="Zhang G.Q."/>
            <person name="Xu Q."/>
            <person name="Bian C."/>
            <person name="Tsai W.C."/>
            <person name="Yeh C.M."/>
            <person name="Liu K.W."/>
            <person name="Yoshida K."/>
            <person name="Zhang L.S."/>
            <person name="Chang S.B."/>
            <person name="Chen F."/>
            <person name="Shi Y."/>
            <person name="Su Y.Y."/>
            <person name="Zhang Y.Q."/>
            <person name="Chen L.J."/>
            <person name="Yin Y."/>
            <person name="Lin M."/>
            <person name="Huang H."/>
            <person name="Deng H."/>
            <person name="Wang Z.W."/>
            <person name="Zhu S.L."/>
            <person name="Zhao X."/>
            <person name="Deng C."/>
            <person name="Niu S.C."/>
            <person name="Huang J."/>
            <person name="Wang M."/>
            <person name="Liu G.H."/>
            <person name="Yang H.J."/>
            <person name="Xiao X.J."/>
            <person name="Hsiao Y.Y."/>
            <person name="Wu W.L."/>
            <person name="Chen Y.Y."/>
            <person name="Mitsuda N."/>
            <person name="Ohme-Takagi M."/>
            <person name="Luo Y.B."/>
            <person name="Van de Peer Y."/>
            <person name="Liu Z.J."/>
        </authorList>
    </citation>
    <scope>NUCLEOTIDE SEQUENCE [LARGE SCALE GENOMIC DNA]</scope>
    <source>
        <tissue evidence="1">The whole plant</tissue>
    </source>
</reference>
<evidence type="ECO:0000313" key="2">
    <source>
        <dbReference type="Proteomes" id="UP000233837"/>
    </source>
</evidence>
<gene>
    <name evidence="1" type="ORF">MA16_Dca003255</name>
</gene>